<proteinExistence type="predicted"/>
<dbReference type="Proteomes" id="UP001321582">
    <property type="component" value="Chromosome"/>
</dbReference>
<keyword evidence="2" id="KW-1185">Reference proteome</keyword>
<dbReference type="PANTHER" id="PTHR37835:SF1">
    <property type="entry name" value="ALPHA-CLOSTRIPAIN"/>
    <property type="match status" value="1"/>
</dbReference>
<dbReference type="EMBL" id="AP027059">
    <property type="protein sequence ID" value="BDU50100.1"/>
    <property type="molecule type" value="Genomic_DNA"/>
</dbReference>
<dbReference type="PROSITE" id="PS51257">
    <property type="entry name" value="PROKAR_LIPOPROTEIN"/>
    <property type="match status" value="1"/>
</dbReference>
<evidence type="ECO:0008006" key="3">
    <source>
        <dbReference type="Google" id="ProtNLM"/>
    </source>
</evidence>
<name>A0AAU9E156_9FUSO</name>
<dbReference type="Gene3D" id="3.40.50.11970">
    <property type="match status" value="1"/>
</dbReference>
<dbReference type="PANTHER" id="PTHR37835">
    <property type="entry name" value="ALPHA-CLOSTRIPAIN"/>
    <property type="match status" value="1"/>
</dbReference>
<dbReference type="InterPro" id="IPR005077">
    <property type="entry name" value="Peptidase_C11"/>
</dbReference>
<reference evidence="1 2" key="1">
    <citation type="submission" date="2022-11" db="EMBL/GenBank/DDBJ databases">
        <title>Haliovirga abyssi gen. nov., sp. nov., a mesophilic fermentative bacterium isolated from the Iheya North hydrothermal field and the proposal of Haliovirgaceae fam. nov.</title>
        <authorList>
            <person name="Miyazaki U."/>
            <person name="Tame A."/>
            <person name="Miyazaki J."/>
            <person name="Takai K."/>
            <person name="Sawayama S."/>
            <person name="Kitajima M."/>
            <person name="Okamoto A."/>
            <person name="Nakagawa S."/>
        </authorList>
    </citation>
    <scope>NUCLEOTIDE SEQUENCE [LARGE SCALE GENOMIC DNA]</scope>
    <source>
        <strain evidence="1 2">IC12</strain>
    </source>
</reference>
<gene>
    <name evidence="1" type="ORF">HLVA_06690</name>
</gene>
<evidence type="ECO:0000313" key="2">
    <source>
        <dbReference type="Proteomes" id="UP001321582"/>
    </source>
</evidence>
<dbReference type="KEGG" id="haby:HLVA_06690"/>
<sequence>MKNKIYILLVIVMMILGGCKSNKITEVSKIVISSNKSNIRADGIEEVTFNVKFYNKNDEDLDENKADIYINGKKISNNIFKTSEVGDYVVQAKFESKDSNKIIIKADGKNKKVFMVYLTGDSNLNGEETDDNGNNYYSSSSDDVTRDLEEIKSSIIDKNNIDVYVYIDTKYSESGYSEGIYHKEGNELIKKKTLSEVNTGDEESLKGFINFVFDNTNGMTYILDVWGHGSGWWDDKFGNENNTRAIGYDDSSDGDSLDLWELERAIKNSKIKKVDILYFDACLMGSIEVGYQLKDVSNYIVGSPELTPGRGGAYKEIIESVSNSGSDLKEVSKDIAIINLNSYKIGGSQYENFKNSVVFSAYDEKEVEGLVNKLNDISLILSENTGLLKQIADELKEKVINYINQNFNVDANFNLVESSNKFDFGLTSYGSGDLWIYDENEKYLGNGSIDFLPTSYIDLGNLLEKIEKSSNCPLELKNKIDDFLITYKKYVYYVGDQDGEDNDIMSDIERYSTGMSIFLNLYNDKDVILSQKNTGNYIGVFLSGYATQISGFNKNDEIDTNSVLEEYKTASKFGQTDWVKVLDSYGNNK</sequence>
<protein>
    <recommendedName>
        <fullName evidence="3">Clostripain</fullName>
    </recommendedName>
</protein>
<evidence type="ECO:0000313" key="1">
    <source>
        <dbReference type="EMBL" id="BDU50100.1"/>
    </source>
</evidence>
<organism evidence="1 2">
    <name type="scientific">Haliovirga abyssi</name>
    <dbReference type="NCBI Taxonomy" id="2996794"/>
    <lineage>
        <taxon>Bacteria</taxon>
        <taxon>Fusobacteriati</taxon>
        <taxon>Fusobacteriota</taxon>
        <taxon>Fusobacteriia</taxon>
        <taxon>Fusobacteriales</taxon>
        <taxon>Haliovirgaceae</taxon>
        <taxon>Haliovirga</taxon>
    </lineage>
</organism>
<dbReference type="RefSeq" id="WP_307905036.1">
    <property type="nucleotide sequence ID" value="NZ_AP027059.1"/>
</dbReference>
<dbReference type="Pfam" id="PF03415">
    <property type="entry name" value="Peptidase_C11"/>
    <property type="match status" value="1"/>
</dbReference>
<dbReference type="AlphaFoldDB" id="A0AAU9E156"/>
<accession>A0AAU9E156</accession>